<gene>
    <name evidence="1" type="ORF">DSW25_08340</name>
</gene>
<accession>A0A073IKP5</accession>
<proteinExistence type="predicted"/>
<protein>
    <submittedName>
        <fullName evidence="1">Uncharacterized protein</fullName>
    </submittedName>
</protein>
<dbReference type="EMBL" id="JAMC01000002">
    <property type="protein sequence ID" value="KEJ90339.1"/>
    <property type="molecule type" value="Genomic_DNA"/>
</dbReference>
<dbReference type="Proteomes" id="UP000027734">
    <property type="component" value="Unassembled WGS sequence"/>
</dbReference>
<sequence length="178" mass="19735">MHGLRRRLGFVVVNERLLLHGVVGRRALAEFVAVLAENPQIQTIALQDIPDTRDDDVVMAMGQEIRQRGLNTELQSDSDIAAGGVSLFIAGKERRMVSGAGIHLSSWKDKGVVGSTLPRESDAHEKRRQYVEQMLGSDAFYWFALQAAPEGGIHKMNAQEIVQYGLLTEPVKVWNEEG</sequence>
<evidence type="ECO:0000313" key="1">
    <source>
        <dbReference type="EMBL" id="KEJ90339.1"/>
    </source>
</evidence>
<evidence type="ECO:0000313" key="2">
    <source>
        <dbReference type="Proteomes" id="UP000027734"/>
    </source>
</evidence>
<dbReference type="AlphaFoldDB" id="A0A073IKP5"/>
<comment type="caution">
    <text evidence="1">The sequence shown here is derived from an EMBL/GenBank/DDBJ whole genome shotgun (WGS) entry which is preliminary data.</text>
</comment>
<keyword evidence="2" id="KW-1185">Reference proteome</keyword>
<dbReference type="eggNOG" id="COG0740">
    <property type="taxonomic scope" value="Bacteria"/>
</dbReference>
<name>A0A073IKP5_9RHOB</name>
<dbReference type="STRING" id="1300350.Z948_341"/>
<organism evidence="1 2">
    <name type="scientific">Sulfitobacter donghicola DSW-25 = KCTC 12864 = JCM 14565</name>
    <dbReference type="NCBI Taxonomy" id="1300350"/>
    <lineage>
        <taxon>Bacteria</taxon>
        <taxon>Pseudomonadati</taxon>
        <taxon>Pseudomonadota</taxon>
        <taxon>Alphaproteobacteria</taxon>
        <taxon>Rhodobacterales</taxon>
        <taxon>Roseobacteraceae</taxon>
        <taxon>Sulfitobacter</taxon>
    </lineage>
</organism>
<reference evidence="1 2" key="1">
    <citation type="submission" date="2014-01" db="EMBL/GenBank/DDBJ databases">
        <title>Sulfitobacter donghicola JCM 14565 Genome Sequencing.</title>
        <authorList>
            <person name="Lai Q."/>
            <person name="Hong Z."/>
        </authorList>
    </citation>
    <scope>NUCLEOTIDE SEQUENCE [LARGE SCALE GENOMIC DNA]</scope>
    <source>
        <strain evidence="1 2">JCM 14565</strain>
    </source>
</reference>